<reference evidence="2" key="1">
    <citation type="journal article" date="2019" name="Int. J. Syst. Evol. Microbiol.">
        <title>The Global Catalogue of Microorganisms (GCM) 10K type strain sequencing project: providing services to taxonomists for standard genome sequencing and annotation.</title>
        <authorList>
            <consortium name="The Broad Institute Genomics Platform"/>
            <consortium name="The Broad Institute Genome Sequencing Center for Infectious Disease"/>
            <person name="Wu L."/>
            <person name="Ma J."/>
        </authorList>
    </citation>
    <scope>NUCLEOTIDE SEQUENCE [LARGE SCALE GENOMIC DNA]</scope>
    <source>
        <strain evidence="2">CCUG 59129</strain>
    </source>
</reference>
<keyword evidence="2" id="KW-1185">Reference proteome</keyword>
<comment type="caution">
    <text evidence="1">The sequence shown here is derived from an EMBL/GenBank/DDBJ whole genome shotgun (WGS) entry which is preliminary data.</text>
</comment>
<evidence type="ECO:0000313" key="1">
    <source>
        <dbReference type="EMBL" id="MFD0958205.1"/>
    </source>
</evidence>
<gene>
    <name evidence="1" type="ORF">ACFQ2I_02245</name>
</gene>
<evidence type="ECO:0008006" key="3">
    <source>
        <dbReference type="Google" id="ProtNLM"/>
    </source>
</evidence>
<protein>
    <recommendedName>
        <fullName evidence="3">DUF4830 domain-containing protein</fullName>
    </recommendedName>
</protein>
<evidence type="ECO:0000313" key="2">
    <source>
        <dbReference type="Proteomes" id="UP001596989"/>
    </source>
</evidence>
<dbReference type="RefSeq" id="WP_377561859.1">
    <property type="nucleotide sequence ID" value="NZ_JBHTJZ010000004.1"/>
</dbReference>
<name>A0ABW3HL53_9BACL</name>
<dbReference type="Proteomes" id="UP001596989">
    <property type="component" value="Unassembled WGS sequence"/>
</dbReference>
<organism evidence="1 2">
    <name type="scientific">Paenibacillus chungangensis</name>
    <dbReference type="NCBI Taxonomy" id="696535"/>
    <lineage>
        <taxon>Bacteria</taxon>
        <taxon>Bacillati</taxon>
        <taxon>Bacillota</taxon>
        <taxon>Bacilli</taxon>
        <taxon>Bacillales</taxon>
        <taxon>Paenibacillaceae</taxon>
        <taxon>Paenibacillus</taxon>
    </lineage>
</organism>
<dbReference type="EMBL" id="JBHTJZ010000004">
    <property type="protein sequence ID" value="MFD0958205.1"/>
    <property type="molecule type" value="Genomic_DNA"/>
</dbReference>
<proteinExistence type="predicted"/>
<accession>A0ABW3HL53</accession>
<sequence>MEKRGSRNAILFVIVFIALLTASAFLLVNWIKSAEIFNFVRPFTVEVTNDSVYDIVSLELGLLKGESKETLDKIIASGAKARFIPNLDLTSENAVYLKFRDARGEVGELTVCGYTEYLNGMTSVRINEKEAVVEEMDCF</sequence>